<dbReference type="AlphaFoldDB" id="A0AAD9V2F3"/>
<protein>
    <submittedName>
        <fullName evidence="1">Uncharacterized protein</fullName>
    </submittedName>
</protein>
<proteinExistence type="predicted"/>
<reference evidence="1" key="2">
    <citation type="journal article" date="2023" name="Science">
        <title>Genomic signatures of disease resistance in endangered staghorn corals.</title>
        <authorList>
            <person name="Vollmer S.V."/>
            <person name="Selwyn J.D."/>
            <person name="Despard B.A."/>
            <person name="Roesel C.L."/>
        </authorList>
    </citation>
    <scope>NUCLEOTIDE SEQUENCE</scope>
    <source>
        <strain evidence="1">K2</strain>
    </source>
</reference>
<accession>A0AAD9V2F3</accession>
<organism evidence="1 2">
    <name type="scientific">Acropora cervicornis</name>
    <name type="common">Staghorn coral</name>
    <dbReference type="NCBI Taxonomy" id="6130"/>
    <lineage>
        <taxon>Eukaryota</taxon>
        <taxon>Metazoa</taxon>
        <taxon>Cnidaria</taxon>
        <taxon>Anthozoa</taxon>
        <taxon>Hexacorallia</taxon>
        <taxon>Scleractinia</taxon>
        <taxon>Astrocoeniina</taxon>
        <taxon>Acroporidae</taxon>
        <taxon>Acropora</taxon>
    </lineage>
</organism>
<gene>
    <name evidence="1" type="ORF">P5673_019412</name>
</gene>
<dbReference type="EMBL" id="JARQWQ010000045">
    <property type="protein sequence ID" value="KAK2558290.1"/>
    <property type="molecule type" value="Genomic_DNA"/>
</dbReference>
<comment type="caution">
    <text evidence="1">The sequence shown here is derived from an EMBL/GenBank/DDBJ whole genome shotgun (WGS) entry which is preliminary data.</text>
</comment>
<evidence type="ECO:0000313" key="1">
    <source>
        <dbReference type="EMBL" id="KAK2558290.1"/>
    </source>
</evidence>
<keyword evidence="2" id="KW-1185">Reference proteome</keyword>
<name>A0AAD9V2F3_ACRCE</name>
<dbReference type="Proteomes" id="UP001249851">
    <property type="component" value="Unassembled WGS sequence"/>
</dbReference>
<evidence type="ECO:0000313" key="2">
    <source>
        <dbReference type="Proteomes" id="UP001249851"/>
    </source>
</evidence>
<reference evidence="1" key="1">
    <citation type="journal article" date="2023" name="G3 (Bethesda)">
        <title>Whole genome assembly and annotation of the endangered Caribbean coral Acropora cervicornis.</title>
        <authorList>
            <person name="Selwyn J.D."/>
            <person name="Vollmer S.V."/>
        </authorList>
    </citation>
    <scope>NUCLEOTIDE SEQUENCE</scope>
    <source>
        <strain evidence="1">K2</strain>
    </source>
</reference>
<sequence>MAADAFKTLFLKLSVQEEHLSQFSLNPWPFDKKMEQLILYVKALKTLNLSLLFAQAEIRQGHLKPSNAVKNGKL</sequence>